<comment type="caution">
    <text evidence="1">The sequence shown here is derived from an EMBL/GenBank/DDBJ whole genome shotgun (WGS) entry which is preliminary data.</text>
</comment>
<sequence>MMFLPCWTARRVRASLLTPGILICVILATVGASMPGDLEDLKAAGANSDDLQCALCERQLILAGDL</sequence>
<protein>
    <submittedName>
        <fullName evidence="1">Uncharacterized protein</fullName>
    </submittedName>
</protein>
<dbReference type="AlphaFoldDB" id="A0A553MWY2"/>
<reference evidence="1 2" key="1">
    <citation type="journal article" date="2019" name="Sci. Data">
        <title>Hybrid genome assembly and annotation of Danionella translucida.</title>
        <authorList>
            <person name="Kadobianskyi M."/>
            <person name="Schulze L."/>
            <person name="Schuelke M."/>
            <person name="Judkewitz B."/>
        </authorList>
    </citation>
    <scope>NUCLEOTIDE SEQUENCE [LARGE SCALE GENOMIC DNA]</scope>
    <source>
        <strain evidence="1 2">Bolton</strain>
    </source>
</reference>
<dbReference type="OrthoDB" id="8118055at2759"/>
<dbReference type="EMBL" id="SRMA01027229">
    <property type="protein sequence ID" value="TRY57683.1"/>
    <property type="molecule type" value="Genomic_DNA"/>
</dbReference>
<dbReference type="Proteomes" id="UP000316079">
    <property type="component" value="Unassembled WGS sequence"/>
</dbReference>
<gene>
    <name evidence="1" type="ORF">DNTS_025907</name>
</gene>
<name>A0A553MWY2_9TELE</name>
<organism evidence="1 2">
    <name type="scientific">Danionella cerebrum</name>
    <dbReference type="NCBI Taxonomy" id="2873325"/>
    <lineage>
        <taxon>Eukaryota</taxon>
        <taxon>Metazoa</taxon>
        <taxon>Chordata</taxon>
        <taxon>Craniata</taxon>
        <taxon>Vertebrata</taxon>
        <taxon>Euteleostomi</taxon>
        <taxon>Actinopterygii</taxon>
        <taxon>Neopterygii</taxon>
        <taxon>Teleostei</taxon>
        <taxon>Ostariophysi</taxon>
        <taxon>Cypriniformes</taxon>
        <taxon>Danionidae</taxon>
        <taxon>Danioninae</taxon>
        <taxon>Danionella</taxon>
    </lineage>
</organism>
<proteinExistence type="predicted"/>
<keyword evidence="2" id="KW-1185">Reference proteome</keyword>
<accession>A0A553MWY2</accession>
<evidence type="ECO:0000313" key="2">
    <source>
        <dbReference type="Proteomes" id="UP000316079"/>
    </source>
</evidence>
<evidence type="ECO:0000313" key="1">
    <source>
        <dbReference type="EMBL" id="TRY57683.1"/>
    </source>
</evidence>